<accession>A0A7X4HF59</accession>
<feature type="domain" description="DUF2061" evidence="2">
    <location>
        <begin position="5"/>
        <end position="55"/>
    </location>
</feature>
<evidence type="ECO:0000313" key="4">
    <source>
        <dbReference type="Proteomes" id="UP000450676"/>
    </source>
</evidence>
<dbReference type="InterPro" id="IPR018638">
    <property type="entry name" value="DUF2061_membrane"/>
</dbReference>
<keyword evidence="4" id="KW-1185">Reference proteome</keyword>
<name>A0A7X4HF59_9BURK</name>
<evidence type="ECO:0000259" key="2">
    <source>
        <dbReference type="Pfam" id="PF09834"/>
    </source>
</evidence>
<reference evidence="3 4" key="1">
    <citation type="submission" date="2019-12" db="EMBL/GenBank/DDBJ databases">
        <title>Novel species isolated from a subtropical stream in China.</title>
        <authorList>
            <person name="Lu H."/>
        </authorList>
    </citation>
    <scope>NUCLEOTIDE SEQUENCE [LARGE SCALE GENOMIC DNA]</scope>
    <source>
        <strain evidence="3 4">FT127W</strain>
    </source>
</reference>
<keyword evidence="1" id="KW-0812">Transmembrane</keyword>
<evidence type="ECO:0000256" key="1">
    <source>
        <dbReference type="SAM" id="Phobius"/>
    </source>
</evidence>
<dbReference type="Pfam" id="PF09834">
    <property type="entry name" value="DUF2061"/>
    <property type="match status" value="2"/>
</dbReference>
<organism evidence="3 4">
    <name type="scientific">Pseudoduganella aquatica</name>
    <dbReference type="NCBI Taxonomy" id="2660641"/>
    <lineage>
        <taxon>Bacteria</taxon>
        <taxon>Pseudomonadati</taxon>
        <taxon>Pseudomonadota</taxon>
        <taxon>Betaproteobacteria</taxon>
        <taxon>Burkholderiales</taxon>
        <taxon>Oxalobacteraceae</taxon>
        <taxon>Telluria group</taxon>
        <taxon>Pseudoduganella</taxon>
    </lineage>
</organism>
<dbReference type="AlphaFoldDB" id="A0A7X4HF59"/>
<feature type="transmembrane region" description="Helical" evidence="1">
    <location>
        <begin position="20"/>
        <end position="47"/>
    </location>
</feature>
<keyword evidence="1" id="KW-0472">Membrane</keyword>
<sequence length="138" mass="14751">MITAAKKVSQVAAHTGIAFGLMYVLTGSVVFGGLAAVLEPVVNVLLLPFHERAWHKLRARAVQARERYAALAGEKVSQTIMHAAVAFLMLWWATGSMAVGGLAAVLEPVLNVVALPYHDRLWDKLELRLAAQPAAAAA</sequence>
<dbReference type="EMBL" id="WWCU01000021">
    <property type="protein sequence ID" value="MYN09272.1"/>
    <property type="molecule type" value="Genomic_DNA"/>
</dbReference>
<evidence type="ECO:0000313" key="3">
    <source>
        <dbReference type="EMBL" id="MYN09272.1"/>
    </source>
</evidence>
<feature type="domain" description="DUF2061" evidence="2">
    <location>
        <begin position="76"/>
        <end position="123"/>
    </location>
</feature>
<comment type="caution">
    <text evidence="3">The sequence shown here is derived from an EMBL/GenBank/DDBJ whole genome shotgun (WGS) entry which is preliminary data.</text>
</comment>
<dbReference type="Proteomes" id="UP000450676">
    <property type="component" value="Unassembled WGS sequence"/>
</dbReference>
<dbReference type="RefSeq" id="WP_161073576.1">
    <property type="nucleotide sequence ID" value="NZ_WWCU01000021.1"/>
</dbReference>
<feature type="transmembrane region" description="Helical" evidence="1">
    <location>
        <begin position="98"/>
        <end position="118"/>
    </location>
</feature>
<protein>
    <submittedName>
        <fullName evidence="3">DUF2061 domain-containing protein</fullName>
    </submittedName>
</protein>
<proteinExistence type="predicted"/>
<gene>
    <name evidence="3" type="ORF">GTP77_18280</name>
</gene>
<keyword evidence="1" id="KW-1133">Transmembrane helix</keyword>